<evidence type="ECO:0000313" key="2">
    <source>
        <dbReference type="EMBL" id="CAI9548414.1"/>
    </source>
</evidence>
<evidence type="ECO:0000256" key="1">
    <source>
        <dbReference type="SAM" id="MobiDB-lite"/>
    </source>
</evidence>
<feature type="non-terminal residue" evidence="2">
    <location>
        <position position="106"/>
    </location>
</feature>
<dbReference type="EMBL" id="CATNWA010004682">
    <property type="protein sequence ID" value="CAI9548414.1"/>
    <property type="molecule type" value="Genomic_DNA"/>
</dbReference>
<keyword evidence="3" id="KW-1185">Reference proteome</keyword>
<protein>
    <submittedName>
        <fullName evidence="2">Uncharacterized protein</fullName>
    </submittedName>
</protein>
<proteinExistence type="predicted"/>
<accession>A0ABN9BL73</accession>
<evidence type="ECO:0000313" key="3">
    <source>
        <dbReference type="Proteomes" id="UP001162483"/>
    </source>
</evidence>
<gene>
    <name evidence="2" type="ORF">SPARVUS_LOCUS3149822</name>
</gene>
<dbReference type="Proteomes" id="UP001162483">
    <property type="component" value="Unassembled WGS sequence"/>
</dbReference>
<comment type="caution">
    <text evidence="2">The sequence shown here is derived from an EMBL/GenBank/DDBJ whole genome shotgun (WGS) entry which is preliminary data.</text>
</comment>
<organism evidence="2 3">
    <name type="scientific">Staurois parvus</name>
    <dbReference type="NCBI Taxonomy" id="386267"/>
    <lineage>
        <taxon>Eukaryota</taxon>
        <taxon>Metazoa</taxon>
        <taxon>Chordata</taxon>
        <taxon>Craniata</taxon>
        <taxon>Vertebrata</taxon>
        <taxon>Euteleostomi</taxon>
        <taxon>Amphibia</taxon>
        <taxon>Batrachia</taxon>
        <taxon>Anura</taxon>
        <taxon>Neobatrachia</taxon>
        <taxon>Ranoidea</taxon>
        <taxon>Ranidae</taxon>
        <taxon>Staurois</taxon>
    </lineage>
</organism>
<feature type="compositionally biased region" description="Polar residues" evidence="1">
    <location>
        <begin position="22"/>
        <end position="40"/>
    </location>
</feature>
<name>A0ABN9BL73_9NEOB</name>
<reference evidence="2" key="1">
    <citation type="submission" date="2023-05" db="EMBL/GenBank/DDBJ databases">
        <authorList>
            <person name="Stuckert A."/>
        </authorList>
    </citation>
    <scope>NUCLEOTIDE SEQUENCE</scope>
</reference>
<sequence length="106" mass="11874">MILEQEAKPPQSLPTTDERTPMMNNLTGSETQVAAGTETHTSFDETDMTDFQPQTTEKDQQPQSLRAAAENEEEFMYRVFSDCNSLCVSPDFTENEDANESSSVNQ</sequence>
<feature type="region of interest" description="Disordered" evidence="1">
    <location>
        <begin position="1"/>
        <end position="67"/>
    </location>
</feature>